<dbReference type="VEuPathDB" id="VectorBase:ASIC004754"/>
<dbReference type="PROSITE" id="PS00383">
    <property type="entry name" value="TYR_PHOSPHATASE_1"/>
    <property type="match status" value="1"/>
</dbReference>
<feature type="compositionally biased region" description="Basic and acidic residues" evidence="3">
    <location>
        <begin position="158"/>
        <end position="178"/>
    </location>
</feature>
<feature type="domain" description="Tyrosine specific protein phosphatases" evidence="5">
    <location>
        <begin position="71"/>
        <end position="141"/>
    </location>
</feature>
<evidence type="ECO:0000256" key="3">
    <source>
        <dbReference type="SAM" id="MobiDB-lite"/>
    </source>
</evidence>
<reference evidence="6 8" key="1">
    <citation type="journal article" date="2014" name="BMC Genomics">
        <title>Genome sequence of Anopheles sinensis provides insight into genetics basis of mosquito competence for malaria parasites.</title>
        <authorList>
            <person name="Zhou D."/>
            <person name="Zhang D."/>
            <person name="Ding G."/>
            <person name="Shi L."/>
            <person name="Hou Q."/>
            <person name="Ye Y."/>
            <person name="Xu Y."/>
            <person name="Zhou H."/>
            <person name="Xiong C."/>
            <person name="Li S."/>
            <person name="Yu J."/>
            <person name="Hong S."/>
            <person name="Yu X."/>
            <person name="Zou P."/>
            <person name="Chen C."/>
            <person name="Chang X."/>
            <person name="Wang W."/>
            <person name="Lv Y."/>
            <person name="Sun Y."/>
            <person name="Ma L."/>
            <person name="Shen B."/>
            <person name="Zhu C."/>
        </authorList>
    </citation>
    <scope>NUCLEOTIDE SEQUENCE [LARGE SCALE GENOMIC DNA]</scope>
</reference>
<dbReference type="PANTHER" id="PTHR10367">
    <property type="entry name" value="MRNA-CAPPING ENZYME"/>
    <property type="match status" value="1"/>
</dbReference>
<dbReference type="GO" id="GO:0004721">
    <property type="term" value="F:phosphoprotein phosphatase activity"/>
    <property type="evidence" value="ECO:0007669"/>
    <property type="project" value="UniProtKB-KW"/>
</dbReference>
<name>A0A084VHT2_ANOSI</name>
<sequence length="366" mass="43406">MEWCFIETYKIPNNERFTPTDAIEQLKLGLVIDLTNTKRYYNPQEFISRGVKYEKFAVQGHCGAPKLQAVRRFIQIVNQFMEDGDSSRDKLIGVHCTHGLNRTGYMVCAYMILQMGFRAKDAIELFNEKRGHTMERDNYLESLHSLDKVADMGCGQKEWEQKNSRAEQHTEESTHGWERFSNNRSRFDNRHHSRNHVESWRKGESGTNGHERFSRDRSQADSRHHQNQEDSWRKGERGNRFQQERKSWRQPSAPDQFSGEGNYQRQERFPRDQSRDDTRQHGYRGETWYKDNRPTQYQRDRDTRYQAGGNTQQQGDWRDRNSWRRKDDVPGGQHSSGIDDWDSATKRINRFPPGRYGGVPKRTVFE</sequence>
<evidence type="ECO:0000256" key="2">
    <source>
        <dbReference type="ARBA" id="ARBA00022912"/>
    </source>
</evidence>
<dbReference type="InterPro" id="IPR051029">
    <property type="entry name" value="mRNA_Capping_Enz/RNA_Phosphat"/>
</dbReference>
<feature type="region of interest" description="Disordered" evidence="3">
    <location>
        <begin position="158"/>
        <end position="366"/>
    </location>
</feature>
<dbReference type="InterPro" id="IPR029021">
    <property type="entry name" value="Prot-tyrosine_phosphatase-like"/>
</dbReference>
<evidence type="ECO:0000256" key="1">
    <source>
        <dbReference type="ARBA" id="ARBA00022801"/>
    </source>
</evidence>
<feature type="compositionally biased region" description="Basic and acidic residues" evidence="3">
    <location>
        <begin position="265"/>
        <end position="304"/>
    </location>
</feature>
<evidence type="ECO:0000313" key="8">
    <source>
        <dbReference type="Proteomes" id="UP000030765"/>
    </source>
</evidence>
<accession>A0A084VHT2</accession>
<feature type="compositionally biased region" description="Polar residues" evidence="3">
    <location>
        <begin position="249"/>
        <end position="264"/>
    </location>
</feature>
<feature type="compositionally biased region" description="Basic and acidic residues" evidence="3">
    <location>
        <begin position="185"/>
        <end position="247"/>
    </location>
</feature>
<dbReference type="GO" id="GO:0004651">
    <property type="term" value="F:polynucleotide 5'-phosphatase activity"/>
    <property type="evidence" value="ECO:0007669"/>
    <property type="project" value="TreeGrafter"/>
</dbReference>
<reference evidence="7" key="2">
    <citation type="submission" date="2020-05" db="UniProtKB">
        <authorList>
            <consortium name="EnsemblMetazoa"/>
        </authorList>
    </citation>
    <scope>IDENTIFICATION</scope>
</reference>
<dbReference type="Gene3D" id="3.90.190.10">
    <property type="entry name" value="Protein tyrosine phosphatase superfamily"/>
    <property type="match status" value="1"/>
</dbReference>
<keyword evidence="2" id="KW-0904">Protein phosphatase</keyword>
<dbReference type="InterPro" id="IPR020422">
    <property type="entry name" value="TYR_PHOSPHATASE_DUAL_dom"/>
</dbReference>
<dbReference type="AlphaFoldDB" id="A0A084VHT2"/>
<dbReference type="STRING" id="74873.A0A084VHT2"/>
<dbReference type="Pfam" id="PF00782">
    <property type="entry name" value="DSPc"/>
    <property type="match status" value="1"/>
</dbReference>
<dbReference type="Proteomes" id="UP000030765">
    <property type="component" value="Unassembled WGS sequence"/>
</dbReference>
<proteinExistence type="predicted"/>
<feature type="compositionally biased region" description="Basic and acidic residues" evidence="3">
    <location>
        <begin position="316"/>
        <end position="329"/>
    </location>
</feature>
<feature type="domain" description="Tyrosine-protein phosphatase" evidence="4">
    <location>
        <begin position="1"/>
        <end position="152"/>
    </location>
</feature>
<keyword evidence="1" id="KW-0378">Hydrolase</keyword>
<protein>
    <submittedName>
        <fullName evidence="6">AGAP011155-PA-like protein</fullName>
    </submittedName>
</protein>
<dbReference type="PROSITE" id="PS50056">
    <property type="entry name" value="TYR_PHOSPHATASE_2"/>
    <property type="match status" value="1"/>
</dbReference>
<dbReference type="VEuPathDB" id="VectorBase:ASIS013362"/>
<dbReference type="SUPFAM" id="SSF52799">
    <property type="entry name" value="(Phosphotyrosine protein) phosphatases II"/>
    <property type="match status" value="1"/>
</dbReference>
<dbReference type="SMART" id="SM00195">
    <property type="entry name" value="DSPc"/>
    <property type="match status" value="1"/>
</dbReference>
<keyword evidence="8" id="KW-1185">Reference proteome</keyword>
<gene>
    <name evidence="6" type="ORF">ZHAS_00004754</name>
</gene>
<dbReference type="SMART" id="SM00404">
    <property type="entry name" value="PTPc_motif"/>
    <property type="match status" value="1"/>
</dbReference>
<evidence type="ECO:0000259" key="5">
    <source>
        <dbReference type="PROSITE" id="PS50056"/>
    </source>
</evidence>
<dbReference type="InterPro" id="IPR003595">
    <property type="entry name" value="Tyr_Pase_cat"/>
</dbReference>
<organism evidence="6">
    <name type="scientific">Anopheles sinensis</name>
    <name type="common">Mosquito</name>
    <dbReference type="NCBI Taxonomy" id="74873"/>
    <lineage>
        <taxon>Eukaryota</taxon>
        <taxon>Metazoa</taxon>
        <taxon>Ecdysozoa</taxon>
        <taxon>Arthropoda</taxon>
        <taxon>Hexapoda</taxon>
        <taxon>Insecta</taxon>
        <taxon>Pterygota</taxon>
        <taxon>Neoptera</taxon>
        <taxon>Endopterygota</taxon>
        <taxon>Diptera</taxon>
        <taxon>Nematocera</taxon>
        <taxon>Culicoidea</taxon>
        <taxon>Culicidae</taxon>
        <taxon>Anophelinae</taxon>
        <taxon>Anopheles</taxon>
    </lineage>
</organism>
<evidence type="ECO:0000259" key="4">
    <source>
        <dbReference type="PROSITE" id="PS50054"/>
    </source>
</evidence>
<dbReference type="EnsemblMetazoa" id="ASIC004754-RA">
    <property type="protein sequence ID" value="ASIC004754-PA"/>
    <property type="gene ID" value="ASIC004754"/>
</dbReference>
<dbReference type="EMBL" id="ATLV01013235">
    <property type="status" value="NOT_ANNOTATED_CDS"/>
    <property type="molecule type" value="Genomic_DNA"/>
</dbReference>
<dbReference type="InterPro" id="IPR016130">
    <property type="entry name" value="Tyr_Pase_AS"/>
</dbReference>
<evidence type="ECO:0000313" key="7">
    <source>
        <dbReference type="EnsemblMetazoa" id="ASIC004754-PA"/>
    </source>
</evidence>
<evidence type="ECO:0000313" key="6">
    <source>
        <dbReference type="EMBL" id="KFB37526.1"/>
    </source>
</evidence>
<dbReference type="InterPro" id="IPR000387">
    <property type="entry name" value="Tyr_Pase_dom"/>
</dbReference>
<dbReference type="PROSITE" id="PS50054">
    <property type="entry name" value="TYR_PHOSPHATASE_DUAL"/>
    <property type="match status" value="1"/>
</dbReference>
<dbReference type="OrthoDB" id="428974at2759"/>
<dbReference type="PANTHER" id="PTHR10367:SF9">
    <property type="entry name" value="DUAL-SPECIFICITY PHOSPHATASE 11 (RNA_RNP COMPLEX 1-INTERACTING)"/>
    <property type="match status" value="1"/>
</dbReference>
<dbReference type="InterPro" id="IPR000340">
    <property type="entry name" value="Dual-sp_phosphatase_cat-dom"/>
</dbReference>
<dbReference type="EMBL" id="KE524847">
    <property type="protein sequence ID" value="KFB37526.1"/>
    <property type="molecule type" value="Genomic_DNA"/>
</dbReference>